<dbReference type="EMBL" id="AZHD01000002">
    <property type="protein sequence ID" value="OAA67060.1"/>
    <property type="molecule type" value="Genomic_DNA"/>
</dbReference>
<dbReference type="SUPFAM" id="SSF52047">
    <property type="entry name" value="RNI-like"/>
    <property type="match status" value="1"/>
</dbReference>
<dbReference type="Proteomes" id="UP000076874">
    <property type="component" value="Unassembled WGS sequence"/>
</dbReference>
<evidence type="ECO:0000313" key="2">
    <source>
        <dbReference type="Proteomes" id="UP000076874"/>
    </source>
</evidence>
<proteinExistence type="predicted"/>
<dbReference type="OrthoDB" id="10028886at2759"/>
<dbReference type="Gene3D" id="3.80.10.10">
    <property type="entry name" value="Ribonuclease Inhibitor"/>
    <property type="match status" value="1"/>
</dbReference>
<sequence>MESALPLDVWWLVCEELTARREFGALYNFSLASRTTANLALPNLYSADDASITGKRKLAVLWRAIILSSVGKTAFPYCLWIRNLKLGDFKELLSDIAPYPDLRVRFFEGSMAPYELLQQPTALNVTTRRNRPRLDLQGISNKVGEAVTTFVKEAAERDNRAVALTHLEGQYVPMDVLPAWTSRLATLMSLHIQDGSVIGEQVAASIRDNCPRFRELTCFYCDGPSVDEDLAAFFRTLRPNTLQVFSVSSKNRLGKEAFAALACHASSLKKLGLSNLQSGAFEHLGALRPCVSLESLVLEGDRYVAVDWHAEYPDAFADAGVWLGDCASLVDLKLWTVPSAAALLKDVLKSSNVRLTTLDLKLVDAHAGLYASLGHQTALEGFYMRSNDGDADHLSPQHAQFVRSLCQCRQLKVLDIMQTTLTSDDLGVLAASLDHLEEFSFDGELLDDSVFDALLAMRKLKTINISANTVFTVDGILQYINSLGALGRPEGGEFGLSIMNQSLQARISPEEEQFLAEHAQATFGGRLEIAHPEEEHESDFSD</sequence>
<dbReference type="STRING" id="1081102.A0A162MUA1"/>
<name>A0A162MUA1_9HYPO</name>
<organism evidence="1 2">
    <name type="scientific">Niveomyces insectorum RCEF 264</name>
    <dbReference type="NCBI Taxonomy" id="1081102"/>
    <lineage>
        <taxon>Eukaryota</taxon>
        <taxon>Fungi</taxon>
        <taxon>Dikarya</taxon>
        <taxon>Ascomycota</taxon>
        <taxon>Pezizomycotina</taxon>
        <taxon>Sordariomycetes</taxon>
        <taxon>Hypocreomycetidae</taxon>
        <taxon>Hypocreales</taxon>
        <taxon>Cordycipitaceae</taxon>
        <taxon>Niveomyces</taxon>
    </lineage>
</organism>
<comment type="caution">
    <text evidence="1">The sequence shown here is derived from an EMBL/GenBank/DDBJ whole genome shotgun (WGS) entry which is preliminary data.</text>
</comment>
<protein>
    <submittedName>
        <fullName evidence="1">Uncharacterized protein</fullName>
    </submittedName>
</protein>
<gene>
    <name evidence="1" type="ORF">SPI_01636</name>
</gene>
<reference evidence="1 2" key="1">
    <citation type="journal article" date="2016" name="Genome Biol. Evol.">
        <title>Divergent and convergent evolution of fungal pathogenicity.</title>
        <authorList>
            <person name="Shang Y."/>
            <person name="Xiao G."/>
            <person name="Zheng P."/>
            <person name="Cen K."/>
            <person name="Zhan S."/>
            <person name="Wang C."/>
        </authorList>
    </citation>
    <scope>NUCLEOTIDE SEQUENCE [LARGE SCALE GENOMIC DNA]</scope>
    <source>
        <strain evidence="1 2">RCEF 264</strain>
    </source>
</reference>
<accession>A0A162MUA1</accession>
<keyword evidence="2" id="KW-1185">Reference proteome</keyword>
<evidence type="ECO:0000313" key="1">
    <source>
        <dbReference type="EMBL" id="OAA67060.1"/>
    </source>
</evidence>
<dbReference type="AlphaFoldDB" id="A0A162MUA1"/>
<dbReference type="InterPro" id="IPR032675">
    <property type="entry name" value="LRR_dom_sf"/>
</dbReference>